<dbReference type="Proteomes" id="UP000800092">
    <property type="component" value="Unassembled WGS sequence"/>
</dbReference>
<feature type="compositionally biased region" description="Acidic residues" evidence="5">
    <location>
        <begin position="334"/>
        <end position="377"/>
    </location>
</feature>
<dbReference type="GO" id="GO:0008270">
    <property type="term" value="F:zinc ion binding"/>
    <property type="evidence" value="ECO:0007669"/>
    <property type="project" value="UniProtKB-KW"/>
</dbReference>
<evidence type="ECO:0000313" key="8">
    <source>
        <dbReference type="Proteomes" id="UP000800092"/>
    </source>
</evidence>
<keyword evidence="3" id="KW-0862">Zinc</keyword>
<organism evidence="7 8">
    <name type="scientific">Viridothelium virens</name>
    <name type="common">Speckled blister lichen</name>
    <name type="synonym">Trypethelium virens</name>
    <dbReference type="NCBI Taxonomy" id="1048519"/>
    <lineage>
        <taxon>Eukaryota</taxon>
        <taxon>Fungi</taxon>
        <taxon>Dikarya</taxon>
        <taxon>Ascomycota</taxon>
        <taxon>Pezizomycotina</taxon>
        <taxon>Dothideomycetes</taxon>
        <taxon>Dothideomycetes incertae sedis</taxon>
        <taxon>Trypetheliales</taxon>
        <taxon>Trypetheliaceae</taxon>
        <taxon>Viridothelium</taxon>
    </lineage>
</organism>
<evidence type="ECO:0000256" key="1">
    <source>
        <dbReference type="ARBA" id="ARBA00022723"/>
    </source>
</evidence>
<dbReference type="InterPro" id="IPR019787">
    <property type="entry name" value="Znf_PHD-finger"/>
</dbReference>
<keyword evidence="1" id="KW-0479">Metal-binding</keyword>
<dbReference type="AlphaFoldDB" id="A0A6A6HHW0"/>
<feature type="region of interest" description="Disordered" evidence="5">
    <location>
        <begin position="186"/>
        <end position="208"/>
    </location>
</feature>
<feature type="region of interest" description="Disordered" evidence="5">
    <location>
        <begin position="327"/>
        <end position="393"/>
    </location>
</feature>
<evidence type="ECO:0000256" key="5">
    <source>
        <dbReference type="SAM" id="MobiDB-lite"/>
    </source>
</evidence>
<gene>
    <name evidence="7" type="ORF">EV356DRAFT_512317</name>
</gene>
<dbReference type="PROSITE" id="PS01359">
    <property type="entry name" value="ZF_PHD_1"/>
    <property type="match status" value="1"/>
</dbReference>
<dbReference type="PROSITE" id="PS50016">
    <property type="entry name" value="ZF_PHD_2"/>
    <property type="match status" value="1"/>
</dbReference>
<keyword evidence="8" id="KW-1185">Reference proteome</keyword>
<name>A0A6A6HHW0_VIRVR</name>
<evidence type="ECO:0000256" key="4">
    <source>
        <dbReference type="PROSITE-ProRule" id="PRU00146"/>
    </source>
</evidence>
<feature type="compositionally biased region" description="Basic and acidic residues" evidence="5">
    <location>
        <begin position="378"/>
        <end position="393"/>
    </location>
</feature>
<dbReference type="InterPro" id="IPR011011">
    <property type="entry name" value="Znf_FYVE_PHD"/>
</dbReference>
<dbReference type="InterPro" id="IPR019786">
    <property type="entry name" value="Zinc_finger_PHD-type_CS"/>
</dbReference>
<proteinExistence type="predicted"/>
<sequence length="393" mass="44174">METTRSMCGRKLEIHFCYSLARISVLYPAANTNRNHASDYVNIYARTIPKWKCSPAPICTDDRTEIRSFFCLHVDAQWREELIVLDCSTHHDPSRDPPHSDEESAVITLWRRRQESPREGPQPNGKFAEPMCSKCGEHIAPWHNKPDGLIQCTKCLNFFHCLCHQPMVATIGGILVRGTWKCSDCTSSPSSSDPPPAPKRPSLKILSSRRPPKVLATIQEATAEVQSASMQSSPCVSTSDQDSEADRLFEQDIRRAIANSLETSGGVDPGVGSSKGVRFSNYVEVFSPERKSSIDPWAQVSRAALAGVSTKVAEDKLMQQAIEASRKEIIKQPDDEEMEETSEIEMDTEEIESIDDVPELETDVEEEEKQVEDENDEFERSEKWKGKQPMRDS</sequence>
<dbReference type="InterPro" id="IPR013083">
    <property type="entry name" value="Znf_RING/FYVE/PHD"/>
</dbReference>
<evidence type="ECO:0000256" key="3">
    <source>
        <dbReference type="ARBA" id="ARBA00022833"/>
    </source>
</evidence>
<feature type="domain" description="PHD-type" evidence="6">
    <location>
        <begin position="129"/>
        <end position="188"/>
    </location>
</feature>
<reference evidence="7" key="1">
    <citation type="journal article" date="2020" name="Stud. Mycol.">
        <title>101 Dothideomycetes genomes: a test case for predicting lifestyles and emergence of pathogens.</title>
        <authorList>
            <person name="Haridas S."/>
            <person name="Albert R."/>
            <person name="Binder M."/>
            <person name="Bloem J."/>
            <person name="Labutti K."/>
            <person name="Salamov A."/>
            <person name="Andreopoulos B."/>
            <person name="Baker S."/>
            <person name="Barry K."/>
            <person name="Bills G."/>
            <person name="Bluhm B."/>
            <person name="Cannon C."/>
            <person name="Castanera R."/>
            <person name="Culley D."/>
            <person name="Daum C."/>
            <person name="Ezra D."/>
            <person name="Gonzalez J."/>
            <person name="Henrissat B."/>
            <person name="Kuo A."/>
            <person name="Liang C."/>
            <person name="Lipzen A."/>
            <person name="Lutzoni F."/>
            <person name="Magnuson J."/>
            <person name="Mondo S."/>
            <person name="Nolan M."/>
            <person name="Ohm R."/>
            <person name="Pangilinan J."/>
            <person name="Park H.-J."/>
            <person name="Ramirez L."/>
            <person name="Alfaro M."/>
            <person name="Sun H."/>
            <person name="Tritt A."/>
            <person name="Yoshinaga Y."/>
            <person name="Zwiers L.-H."/>
            <person name="Turgeon B."/>
            <person name="Goodwin S."/>
            <person name="Spatafora J."/>
            <person name="Crous P."/>
            <person name="Grigoriev I."/>
        </authorList>
    </citation>
    <scope>NUCLEOTIDE SEQUENCE</scope>
    <source>
        <strain evidence="7">Tuck. ex Michener</strain>
    </source>
</reference>
<dbReference type="Gene3D" id="3.30.40.10">
    <property type="entry name" value="Zinc/RING finger domain, C3HC4 (zinc finger)"/>
    <property type="match status" value="1"/>
</dbReference>
<accession>A0A6A6HHW0</accession>
<evidence type="ECO:0000313" key="7">
    <source>
        <dbReference type="EMBL" id="KAF2237050.1"/>
    </source>
</evidence>
<evidence type="ECO:0000259" key="6">
    <source>
        <dbReference type="PROSITE" id="PS50016"/>
    </source>
</evidence>
<dbReference type="SUPFAM" id="SSF57903">
    <property type="entry name" value="FYVE/PHD zinc finger"/>
    <property type="match status" value="1"/>
</dbReference>
<keyword evidence="2 4" id="KW-0863">Zinc-finger</keyword>
<dbReference type="EMBL" id="ML991782">
    <property type="protein sequence ID" value="KAF2237050.1"/>
    <property type="molecule type" value="Genomic_DNA"/>
</dbReference>
<protein>
    <recommendedName>
        <fullName evidence="6">PHD-type domain-containing protein</fullName>
    </recommendedName>
</protein>
<evidence type="ECO:0000256" key="2">
    <source>
        <dbReference type="ARBA" id="ARBA00022771"/>
    </source>
</evidence>